<dbReference type="Proteomes" id="UP000247483">
    <property type="component" value="Unassembled WGS sequence"/>
</dbReference>
<protein>
    <submittedName>
        <fullName evidence="2">Uncharacterized protein</fullName>
    </submittedName>
</protein>
<proteinExistence type="predicted"/>
<keyword evidence="1" id="KW-0812">Transmembrane</keyword>
<evidence type="ECO:0000313" key="2">
    <source>
        <dbReference type="EMBL" id="PXZ04280.1"/>
    </source>
</evidence>
<dbReference type="AlphaFoldDB" id="A0A2V4DU61"/>
<keyword evidence="1" id="KW-1133">Transmembrane helix</keyword>
<reference evidence="2 3" key="1">
    <citation type="submission" date="2018-05" db="EMBL/GenBank/DDBJ databases">
        <title>Reference genomes for bee gut microbiota database.</title>
        <authorList>
            <person name="Ellegaard K.M."/>
        </authorList>
    </citation>
    <scope>NUCLEOTIDE SEQUENCE [LARGE SCALE GENOMIC DNA]</scope>
    <source>
        <strain evidence="2 3">ESL0177</strain>
    </source>
</reference>
<keyword evidence="1" id="KW-0472">Membrane</keyword>
<gene>
    <name evidence="2" type="ORF">DKK79_07925</name>
</gene>
<comment type="caution">
    <text evidence="2">The sequence shown here is derived from an EMBL/GenBank/DDBJ whole genome shotgun (WGS) entry which is preliminary data.</text>
</comment>
<organism evidence="2 3">
    <name type="scientific">Gilliamella apicola</name>
    <dbReference type="NCBI Taxonomy" id="1196095"/>
    <lineage>
        <taxon>Bacteria</taxon>
        <taxon>Pseudomonadati</taxon>
        <taxon>Pseudomonadota</taxon>
        <taxon>Gammaproteobacteria</taxon>
        <taxon>Orbales</taxon>
        <taxon>Orbaceae</taxon>
        <taxon>Gilliamella</taxon>
    </lineage>
</organism>
<dbReference type="RefSeq" id="WP_110423607.1">
    <property type="nucleotide sequence ID" value="NZ_QGLP01000005.1"/>
</dbReference>
<evidence type="ECO:0000313" key="3">
    <source>
        <dbReference type="Proteomes" id="UP000247483"/>
    </source>
</evidence>
<accession>A0A2V4DU61</accession>
<evidence type="ECO:0000256" key="1">
    <source>
        <dbReference type="SAM" id="Phobius"/>
    </source>
</evidence>
<feature type="transmembrane region" description="Helical" evidence="1">
    <location>
        <begin position="36"/>
        <end position="55"/>
    </location>
</feature>
<sequence>MMPPFGANCVILFAVSLSQLAHPEMLSFSFNCRFRWINFLKLFGCTTIIVTLAVAGTIKDTLLATGTAIVFENIDKPN</sequence>
<name>A0A2V4DU61_9GAMM</name>
<dbReference type="EMBL" id="QGLP01000005">
    <property type="protein sequence ID" value="PXZ04280.1"/>
    <property type="molecule type" value="Genomic_DNA"/>
</dbReference>